<dbReference type="EMBL" id="SRLO01000830">
    <property type="protein sequence ID" value="TNN45688.1"/>
    <property type="molecule type" value="Genomic_DNA"/>
</dbReference>
<sequence>MGTSGSAQGLNRSEGARRGGKETSVTSLEEVKALAEQTPEQPLAVLTHRGPRVRVHGERVRHLHLAHQDLVQVDRPARVEAPRVAGGPRLAEQKDHQLHFVWVEVVPKLYTESVVERRSDWLLLSEVVDRRRLRAPLQLFGMLNAQRLW</sequence>
<feature type="compositionally biased region" description="Polar residues" evidence="1">
    <location>
        <begin position="1"/>
        <end position="11"/>
    </location>
</feature>
<keyword evidence="3" id="KW-1185">Reference proteome</keyword>
<comment type="caution">
    <text evidence="2">The sequence shown here is derived from an EMBL/GenBank/DDBJ whole genome shotgun (WGS) entry which is preliminary data.</text>
</comment>
<accession>A0A4Z2FWM9</accession>
<dbReference type="AlphaFoldDB" id="A0A4Z2FWM9"/>
<evidence type="ECO:0000313" key="3">
    <source>
        <dbReference type="Proteomes" id="UP000314294"/>
    </source>
</evidence>
<feature type="region of interest" description="Disordered" evidence="1">
    <location>
        <begin position="1"/>
        <end position="27"/>
    </location>
</feature>
<evidence type="ECO:0000313" key="2">
    <source>
        <dbReference type="EMBL" id="TNN45688.1"/>
    </source>
</evidence>
<gene>
    <name evidence="2" type="ORF">EYF80_044117</name>
</gene>
<protein>
    <submittedName>
        <fullName evidence="2">Uncharacterized protein</fullName>
    </submittedName>
</protein>
<evidence type="ECO:0000256" key="1">
    <source>
        <dbReference type="SAM" id="MobiDB-lite"/>
    </source>
</evidence>
<reference evidence="2 3" key="1">
    <citation type="submission" date="2019-03" db="EMBL/GenBank/DDBJ databases">
        <title>First draft genome of Liparis tanakae, snailfish: a comprehensive survey of snailfish specific genes.</title>
        <authorList>
            <person name="Kim W."/>
            <person name="Song I."/>
            <person name="Jeong J.-H."/>
            <person name="Kim D."/>
            <person name="Kim S."/>
            <person name="Ryu S."/>
            <person name="Song J.Y."/>
            <person name="Lee S.K."/>
        </authorList>
    </citation>
    <scope>NUCLEOTIDE SEQUENCE [LARGE SCALE GENOMIC DNA]</scope>
    <source>
        <tissue evidence="2">Muscle</tissue>
    </source>
</reference>
<name>A0A4Z2FWM9_9TELE</name>
<dbReference type="Proteomes" id="UP000314294">
    <property type="component" value="Unassembled WGS sequence"/>
</dbReference>
<proteinExistence type="predicted"/>
<organism evidence="2 3">
    <name type="scientific">Liparis tanakae</name>
    <name type="common">Tanaka's snailfish</name>
    <dbReference type="NCBI Taxonomy" id="230148"/>
    <lineage>
        <taxon>Eukaryota</taxon>
        <taxon>Metazoa</taxon>
        <taxon>Chordata</taxon>
        <taxon>Craniata</taxon>
        <taxon>Vertebrata</taxon>
        <taxon>Euteleostomi</taxon>
        <taxon>Actinopterygii</taxon>
        <taxon>Neopterygii</taxon>
        <taxon>Teleostei</taxon>
        <taxon>Neoteleostei</taxon>
        <taxon>Acanthomorphata</taxon>
        <taxon>Eupercaria</taxon>
        <taxon>Perciformes</taxon>
        <taxon>Cottioidei</taxon>
        <taxon>Cottales</taxon>
        <taxon>Liparidae</taxon>
        <taxon>Liparis</taxon>
    </lineage>
</organism>